<dbReference type="GO" id="GO:0034080">
    <property type="term" value="P:CENP-A containing chromatin assembly"/>
    <property type="evidence" value="ECO:0007669"/>
    <property type="project" value="TreeGrafter"/>
</dbReference>
<dbReference type="AlphaFoldDB" id="A0AAN7ZUQ5"/>
<dbReference type="InterPro" id="IPR019544">
    <property type="entry name" value="Tetratricopeptide_SHNi-TPR_dom"/>
</dbReference>
<protein>
    <recommendedName>
        <fullName evidence="5">Tetratricopeptide SHNi-TPR domain-containing protein</fullName>
    </recommendedName>
</protein>
<feature type="region of interest" description="Disordered" evidence="4">
    <location>
        <begin position="443"/>
        <end position="486"/>
    </location>
</feature>
<sequence length="486" mass="51025">MTSTPAEMHTKLTSLRAAATQAYALKQYSQAAESFSEAAELQDQINGEMALENADILYQYGRCLYHVAVSNSDVLGGKVAGASTEEGGPRRKKRKVVKDVKGGEGGEVIGDAMKAGGDLGTVVEEEEEGGLMADTPVMATAAGAGAGGAAKPFFQITGDENWTDSEDGSDHGDDANDDDDEQADAQAEEEEDDFAIAYEILDTARVLLTRKLSSLQTPTQDATSTSSDTVSVEARQVKERLADTHDLLAEISLENERFSDAVHDTRDALTLKLELYPQESSLVAEAHFKLSLALEFASVTTTAVDGKAEGEGTQQVDEKMRGEAAGEMERAIASCELRVKKEEAELARTEVAGTGGEVTAAQVVERRNGIKDVKEMITDMRQRLVDLRNPAVNLSGAPEGLEGLLGGLMGGPASKGEQQAEKIGRATDLGGLVRRKGKGKVEVEGGVGEAVNGKGKRKAEDGDGGEGGAGASGKKVKFEEGGVGGV</sequence>
<name>A0AAN7ZUQ5_9PEZI</name>
<dbReference type="GO" id="GO:0042393">
    <property type="term" value="F:histone binding"/>
    <property type="evidence" value="ECO:0007669"/>
    <property type="project" value="TreeGrafter"/>
</dbReference>
<accession>A0AAN7ZUQ5</accession>
<evidence type="ECO:0000259" key="5">
    <source>
        <dbReference type="Pfam" id="PF10516"/>
    </source>
</evidence>
<dbReference type="GO" id="GO:0005654">
    <property type="term" value="C:nucleoplasm"/>
    <property type="evidence" value="ECO:0007669"/>
    <property type="project" value="TreeGrafter"/>
</dbReference>
<comment type="caution">
    <text evidence="6">The sequence shown here is derived from an EMBL/GenBank/DDBJ whole genome shotgun (WGS) entry which is preliminary data.</text>
</comment>
<feature type="coiled-coil region" evidence="3">
    <location>
        <begin position="325"/>
        <end position="352"/>
    </location>
</feature>
<dbReference type="PANTHER" id="PTHR15081">
    <property type="entry name" value="NUCLEAR AUTOANTIGENIC SPERM PROTEIN NASP -RELATED"/>
    <property type="match status" value="1"/>
</dbReference>
<keyword evidence="1" id="KW-0677">Repeat</keyword>
<dbReference type="Proteomes" id="UP001310594">
    <property type="component" value="Unassembled WGS sequence"/>
</dbReference>
<dbReference type="InterPro" id="IPR051730">
    <property type="entry name" value="NASP-like"/>
</dbReference>
<keyword evidence="2" id="KW-0802">TPR repeat</keyword>
<dbReference type="EMBL" id="JAVRQU010000031">
    <property type="protein sequence ID" value="KAK5689530.1"/>
    <property type="molecule type" value="Genomic_DNA"/>
</dbReference>
<evidence type="ECO:0000256" key="2">
    <source>
        <dbReference type="ARBA" id="ARBA00022803"/>
    </source>
</evidence>
<evidence type="ECO:0000256" key="3">
    <source>
        <dbReference type="SAM" id="Coils"/>
    </source>
</evidence>
<feature type="region of interest" description="Disordered" evidence="4">
    <location>
        <begin position="158"/>
        <end position="190"/>
    </location>
</feature>
<dbReference type="GO" id="GO:0006335">
    <property type="term" value="P:DNA replication-dependent chromatin assembly"/>
    <property type="evidence" value="ECO:0007669"/>
    <property type="project" value="TreeGrafter"/>
</dbReference>
<keyword evidence="3" id="KW-0175">Coiled coil</keyword>
<evidence type="ECO:0000313" key="7">
    <source>
        <dbReference type="Proteomes" id="UP001310594"/>
    </source>
</evidence>
<dbReference type="Pfam" id="PF10516">
    <property type="entry name" value="SHNi-TPR"/>
    <property type="match status" value="1"/>
</dbReference>
<dbReference type="PANTHER" id="PTHR15081:SF1">
    <property type="entry name" value="NUCLEAR AUTOANTIGENIC SPERM PROTEIN"/>
    <property type="match status" value="1"/>
</dbReference>
<dbReference type="InterPro" id="IPR011990">
    <property type="entry name" value="TPR-like_helical_dom_sf"/>
</dbReference>
<gene>
    <name evidence="6" type="ORF">LTR97_012870</name>
</gene>
<feature type="compositionally biased region" description="Acidic residues" evidence="4">
    <location>
        <begin position="175"/>
        <end position="190"/>
    </location>
</feature>
<dbReference type="Gene3D" id="1.25.40.10">
    <property type="entry name" value="Tetratricopeptide repeat domain"/>
    <property type="match status" value="1"/>
</dbReference>
<proteinExistence type="predicted"/>
<reference evidence="6" key="1">
    <citation type="submission" date="2023-08" db="EMBL/GenBank/DDBJ databases">
        <title>Black Yeasts Isolated from many extreme environments.</title>
        <authorList>
            <person name="Coleine C."/>
            <person name="Stajich J.E."/>
            <person name="Selbmann L."/>
        </authorList>
    </citation>
    <scope>NUCLEOTIDE SEQUENCE</scope>
    <source>
        <strain evidence="6">CCFEE 5810</strain>
    </source>
</reference>
<evidence type="ECO:0000256" key="1">
    <source>
        <dbReference type="ARBA" id="ARBA00022737"/>
    </source>
</evidence>
<feature type="domain" description="Tetratricopeptide SHNi-TPR" evidence="5">
    <location>
        <begin position="242"/>
        <end position="279"/>
    </location>
</feature>
<organism evidence="6 7">
    <name type="scientific">Elasticomyces elasticus</name>
    <dbReference type="NCBI Taxonomy" id="574655"/>
    <lineage>
        <taxon>Eukaryota</taxon>
        <taxon>Fungi</taxon>
        <taxon>Dikarya</taxon>
        <taxon>Ascomycota</taxon>
        <taxon>Pezizomycotina</taxon>
        <taxon>Dothideomycetes</taxon>
        <taxon>Dothideomycetidae</taxon>
        <taxon>Mycosphaerellales</taxon>
        <taxon>Teratosphaeriaceae</taxon>
        <taxon>Elasticomyces</taxon>
    </lineage>
</organism>
<evidence type="ECO:0000313" key="6">
    <source>
        <dbReference type="EMBL" id="KAK5689530.1"/>
    </source>
</evidence>
<evidence type="ECO:0000256" key="4">
    <source>
        <dbReference type="SAM" id="MobiDB-lite"/>
    </source>
</evidence>